<evidence type="ECO:0000256" key="13">
    <source>
        <dbReference type="NCBIfam" id="TIGR03333"/>
    </source>
</evidence>
<dbReference type="NCBIfam" id="TIGR01489">
    <property type="entry name" value="DKMTPPase-SF"/>
    <property type="match status" value="1"/>
</dbReference>
<evidence type="ECO:0000313" key="14">
    <source>
        <dbReference type="EMBL" id="OKL35549.1"/>
    </source>
</evidence>
<keyword evidence="15" id="KW-1185">Reference proteome</keyword>
<comment type="catalytic activity">
    <reaction evidence="10">
        <text>O-phospho-L-serine + H2O = L-serine + phosphate</text>
        <dbReference type="Rhea" id="RHEA:21208"/>
        <dbReference type="ChEBI" id="CHEBI:15377"/>
        <dbReference type="ChEBI" id="CHEBI:33384"/>
        <dbReference type="ChEBI" id="CHEBI:43474"/>
        <dbReference type="ChEBI" id="CHEBI:57524"/>
        <dbReference type="EC" id="3.1.3.3"/>
    </reaction>
</comment>
<dbReference type="GO" id="GO:0043716">
    <property type="term" value="F:2-hydroxy-3-keto-5-methylthiopentenyl-1-phosphate phosphatase activity"/>
    <property type="evidence" value="ECO:0007669"/>
    <property type="project" value="UniProtKB-UniRule"/>
</dbReference>
<dbReference type="InterPro" id="IPR050582">
    <property type="entry name" value="HAD-like_SerB"/>
</dbReference>
<dbReference type="InterPro" id="IPR017718">
    <property type="entry name" value="HAD-SF_hydro_IB_MtnX"/>
</dbReference>
<evidence type="ECO:0000256" key="1">
    <source>
        <dbReference type="ARBA" id="ARBA00001946"/>
    </source>
</evidence>
<evidence type="ECO:0000256" key="9">
    <source>
        <dbReference type="ARBA" id="ARBA00023299"/>
    </source>
</evidence>
<dbReference type="Pfam" id="PF12710">
    <property type="entry name" value="HAD"/>
    <property type="match status" value="1"/>
</dbReference>
<evidence type="ECO:0000256" key="3">
    <source>
        <dbReference type="ARBA" id="ARBA00009184"/>
    </source>
</evidence>
<name>A0A1Q5NZX2_9BACI</name>
<evidence type="ECO:0000313" key="15">
    <source>
        <dbReference type="Proteomes" id="UP000186524"/>
    </source>
</evidence>
<evidence type="ECO:0000256" key="7">
    <source>
        <dbReference type="ARBA" id="ARBA00022842"/>
    </source>
</evidence>
<keyword evidence="8 12" id="KW-0486">Methionine biosynthesis</keyword>
<comment type="caution">
    <text evidence="14">The sequence shown here is derived from an EMBL/GenBank/DDBJ whole genome shotgun (WGS) entry which is preliminary data.</text>
</comment>
<comment type="similarity">
    <text evidence="3">Belongs to the HAD-like hydrolase superfamily. SerB family.</text>
</comment>
<dbReference type="PANTHER" id="PTHR43344:SF2">
    <property type="entry name" value="PHOSPHOSERINE PHOSPHATASE"/>
    <property type="match status" value="1"/>
</dbReference>
<reference evidence="14 15" key="1">
    <citation type="submission" date="2016-12" db="EMBL/GenBank/DDBJ databases">
        <title>Domibacillus sp. SAOS 44 whole genome sequencing.</title>
        <authorList>
            <person name="Verma A."/>
            <person name="Krishnamurthi S."/>
        </authorList>
    </citation>
    <scope>NUCLEOTIDE SEQUENCE [LARGE SCALE GENOMIC DNA]</scope>
    <source>
        <strain evidence="14 15">SAOS 44</strain>
    </source>
</reference>
<proteinExistence type="inferred from homology"/>
<comment type="catalytic activity">
    <reaction evidence="12">
        <text>2-hydroxy-5-methylsulfanyl-3-oxopent-1-enyl phosphate + H2O = 1,2-dihydroxy-5-(methylsulfanyl)pent-1-en-3-one + phosphate</text>
        <dbReference type="Rhea" id="RHEA:14481"/>
        <dbReference type="ChEBI" id="CHEBI:15377"/>
        <dbReference type="ChEBI" id="CHEBI:43474"/>
        <dbReference type="ChEBI" id="CHEBI:49252"/>
        <dbReference type="ChEBI" id="CHEBI:59505"/>
        <dbReference type="EC" id="3.1.3.87"/>
    </reaction>
</comment>
<dbReference type="AlphaFoldDB" id="A0A1Q5NZX2"/>
<accession>A0A1Q5NZX2</accession>
<dbReference type="GO" id="GO:0000287">
    <property type="term" value="F:magnesium ion binding"/>
    <property type="evidence" value="ECO:0007669"/>
    <property type="project" value="TreeGrafter"/>
</dbReference>
<dbReference type="PANTHER" id="PTHR43344">
    <property type="entry name" value="PHOSPHOSERINE PHOSPHATASE"/>
    <property type="match status" value="1"/>
</dbReference>
<keyword evidence="6 12" id="KW-0378">Hydrolase</keyword>
<comment type="function">
    <text evidence="12">Dephosphorylates 2-hydroxy-3-keto-5-methylthiopentenyl-1-phosphate (HK-MTPenyl-1-P) yielding 1,2-dihydroxy-3-keto-5-methylthiopentene (DHK-MTPene).</text>
</comment>
<dbReference type="UniPathway" id="UPA00904">
    <property type="reaction ID" value="UER00877"/>
</dbReference>
<dbReference type="NCBIfam" id="NF007103">
    <property type="entry name" value="PRK09552.1"/>
    <property type="match status" value="1"/>
</dbReference>
<dbReference type="InterPro" id="IPR036412">
    <property type="entry name" value="HAD-like_sf"/>
</dbReference>
<sequence length="217" mass="24221">MMEKPVLICDFDGTVTKNDNIIAIMEQFAPAGWEELKESVLTQRISIKEGVGKMFALLPSSQKEEITDFILHDAKIREGFTEFVAYAKEAGIPLYIVSGGMDFFVKPILNGLVPDNHIYCNMADFSGEYMHIDWPYSCDEHCGNACGCCKPSIVRHIAKGKDIIVIGDSITDLEAAKLADFVIARDLLLEKSRALGLTHKPFNTFYEVIDHVKEAVK</sequence>
<dbReference type="EMBL" id="MRWQ01000017">
    <property type="protein sequence ID" value="OKL35549.1"/>
    <property type="molecule type" value="Genomic_DNA"/>
</dbReference>
<dbReference type="Gene3D" id="3.40.50.1000">
    <property type="entry name" value="HAD superfamily/HAD-like"/>
    <property type="match status" value="1"/>
</dbReference>
<dbReference type="CDD" id="cd07524">
    <property type="entry name" value="HAD_Pase"/>
    <property type="match status" value="1"/>
</dbReference>
<evidence type="ECO:0000256" key="2">
    <source>
        <dbReference type="ARBA" id="ARBA00005135"/>
    </source>
</evidence>
<keyword evidence="9" id="KW-0718">Serine biosynthesis</keyword>
<keyword evidence="5" id="KW-0479">Metal-binding</keyword>
<evidence type="ECO:0000256" key="10">
    <source>
        <dbReference type="ARBA" id="ARBA00048138"/>
    </source>
</evidence>
<evidence type="ECO:0000256" key="4">
    <source>
        <dbReference type="ARBA" id="ARBA00022605"/>
    </source>
</evidence>
<dbReference type="GO" id="GO:0019509">
    <property type="term" value="P:L-methionine salvage from methylthioadenosine"/>
    <property type="evidence" value="ECO:0007669"/>
    <property type="project" value="UniProtKB-UniRule"/>
</dbReference>
<comment type="similarity">
    <text evidence="12">Belongs to the HAD-like hydrolase superfamily. MtnX family.</text>
</comment>
<dbReference type="NCBIfam" id="TIGR03333">
    <property type="entry name" value="salvage_mtnX"/>
    <property type="match status" value="1"/>
</dbReference>
<comment type="cofactor">
    <cofactor evidence="1">
        <name>Mg(2+)</name>
        <dbReference type="ChEBI" id="CHEBI:18420"/>
    </cofactor>
</comment>
<dbReference type="GO" id="GO:0006564">
    <property type="term" value="P:L-serine biosynthetic process"/>
    <property type="evidence" value="ECO:0007669"/>
    <property type="project" value="UniProtKB-KW"/>
</dbReference>
<dbReference type="NCBIfam" id="TIGR01488">
    <property type="entry name" value="HAD-SF-IB"/>
    <property type="match status" value="1"/>
</dbReference>
<comment type="pathway">
    <text evidence="12">Amino-acid biosynthesis; L-methionine biosynthesis via salvage pathway; L-methionine from S-methyl-5-thio-alpha-D-ribose 1-phosphate: step 4/6.</text>
</comment>
<dbReference type="GO" id="GO:0005737">
    <property type="term" value="C:cytoplasm"/>
    <property type="evidence" value="ECO:0007669"/>
    <property type="project" value="TreeGrafter"/>
</dbReference>
<comment type="catalytic activity">
    <reaction evidence="11">
        <text>O-phospho-D-serine + H2O = D-serine + phosphate</text>
        <dbReference type="Rhea" id="RHEA:24873"/>
        <dbReference type="ChEBI" id="CHEBI:15377"/>
        <dbReference type="ChEBI" id="CHEBI:35247"/>
        <dbReference type="ChEBI" id="CHEBI:43474"/>
        <dbReference type="ChEBI" id="CHEBI:58680"/>
        <dbReference type="EC" id="3.1.3.3"/>
    </reaction>
</comment>
<dbReference type="Gene3D" id="3.90.1470.20">
    <property type="match status" value="1"/>
</dbReference>
<dbReference type="HAMAP" id="MF_01680">
    <property type="entry name" value="Salvage_MtnX"/>
    <property type="match status" value="1"/>
</dbReference>
<protein>
    <recommendedName>
        <fullName evidence="12 13">2-hydroxy-3-keto-5-methylthiopentenyl-1-phosphate phosphatase</fullName>
        <shortName evidence="12">HK-MTPenyl-1-P phosphatase</shortName>
        <ecNumber evidence="12 13">3.1.3.87</ecNumber>
    </recommendedName>
</protein>
<dbReference type="OrthoDB" id="9804940at2"/>
<evidence type="ECO:0000256" key="8">
    <source>
        <dbReference type="ARBA" id="ARBA00023167"/>
    </source>
</evidence>
<keyword evidence="4 12" id="KW-0028">Amino-acid biosynthesis</keyword>
<evidence type="ECO:0000256" key="11">
    <source>
        <dbReference type="ARBA" id="ARBA00048523"/>
    </source>
</evidence>
<keyword evidence="7" id="KW-0460">Magnesium</keyword>
<comment type="pathway">
    <text evidence="2">Amino-acid biosynthesis; L-serine biosynthesis; L-serine from 3-phospho-D-glycerate: step 3/3.</text>
</comment>
<dbReference type="GO" id="GO:0036424">
    <property type="term" value="F:L-phosphoserine phosphatase activity"/>
    <property type="evidence" value="ECO:0007669"/>
    <property type="project" value="TreeGrafter"/>
</dbReference>
<dbReference type="STRING" id="1714354.BLL40_14800"/>
<evidence type="ECO:0000256" key="5">
    <source>
        <dbReference type="ARBA" id="ARBA00022723"/>
    </source>
</evidence>
<dbReference type="Proteomes" id="UP000186524">
    <property type="component" value="Unassembled WGS sequence"/>
</dbReference>
<dbReference type="SUPFAM" id="SSF56784">
    <property type="entry name" value="HAD-like"/>
    <property type="match status" value="1"/>
</dbReference>
<dbReference type="InterPro" id="IPR006384">
    <property type="entry name" value="HAD_hydro_PyrdxlP_Pase-like"/>
</dbReference>
<evidence type="ECO:0000256" key="12">
    <source>
        <dbReference type="HAMAP-Rule" id="MF_01680"/>
    </source>
</evidence>
<dbReference type="InterPro" id="IPR023214">
    <property type="entry name" value="HAD_sf"/>
</dbReference>
<evidence type="ECO:0000256" key="6">
    <source>
        <dbReference type="ARBA" id="ARBA00022801"/>
    </source>
</evidence>
<organism evidence="14 15">
    <name type="scientific">Domibacillus mangrovi</name>
    <dbReference type="NCBI Taxonomy" id="1714354"/>
    <lineage>
        <taxon>Bacteria</taxon>
        <taxon>Bacillati</taxon>
        <taxon>Bacillota</taxon>
        <taxon>Bacilli</taxon>
        <taxon>Bacillales</taxon>
        <taxon>Bacillaceae</taxon>
        <taxon>Domibacillus</taxon>
    </lineage>
</organism>
<dbReference type="EC" id="3.1.3.87" evidence="12 13"/>
<gene>
    <name evidence="12" type="primary">mtnX</name>
    <name evidence="14" type="ORF">BLL40_14800</name>
</gene>